<organism evidence="7 8">
    <name type="scientific">Merluccius polli</name>
    <name type="common">Benguela hake</name>
    <name type="synonym">Merluccius cadenati</name>
    <dbReference type="NCBI Taxonomy" id="89951"/>
    <lineage>
        <taxon>Eukaryota</taxon>
        <taxon>Metazoa</taxon>
        <taxon>Chordata</taxon>
        <taxon>Craniata</taxon>
        <taxon>Vertebrata</taxon>
        <taxon>Euteleostomi</taxon>
        <taxon>Actinopterygii</taxon>
        <taxon>Neopterygii</taxon>
        <taxon>Teleostei</taxon>
        <taxon>Neoteleostei</taxon>
        <taxon>Acanthomorphata</taxon>
        <taxon>Zeiogadaria</taxon>
        <taxon>Gadariae</taxon>
        <taxon>Gadiformes</taxon>
        <taxon>Gadoidei</taxon>
        <taxon>Merlucciidae</taxon>
        <taxon>Merluccius</taxon>
    </lineage>
</organism>
<feature type="domain" description="Ig-like" evidence="6">
    <location>
        <begin position="9"/>
        <end position="93"/>
    </location>
</feature>
<dbReference type="InterPro" id="IPR013783">
    <property type="entry name" value="Ig-like_fold"/>
</dbReference>
<reference evidence="7" key="1">
    <citation type="journal article" date="2023" name="Front. Mar. Sci.">
        <title>A new Merluccius polli reference genome to investigate the effects of global change in West African waters.</title>
        <authorList>
            <person name="Mateo J.L."/>
            <person name="Blanco-Fernandez C."/>
            <person name="Garcia-Vazquez E."/>
            <person name="Machado-Schiaffino G."/>
        </authorList>
    </citation>
    <scope>NUCLEOTIDE SEQUENCE</scope>
    <source>
        <strain evidence="7">C29</strain>
        <tissue evidence="7">Fin</tissue>
    </source>
</reference>
<feature type="domain" description="Ig-like" evidence="6">
    <location>
        <begin position="556"/>
        <end position="645"/>
    </location>
</feature>
<dbReference type="PANTHER" id="PTHR46013:SF4">
    <property type="entry name" value="B-CELL RECEPTOR CD22-RELATED"/>
    <property type="match status" value="1"/>
</dbReference>
<dbReference type="Gene3D" id="2.60.40.10">
    <property type="entry name" value="Immunoglobulins"/>
    <property type="match status" value="10"/>
</dbReference>
<evidence type="ECO:0000256" key="2">
    <source>
        <dbReference type="ARBA" id="ARBA00041781"/>
    </source>
</evidence>
<dbReference type="InterPro" id="IPR007110">
    <property type="entry name" value="Ig-like_dom"/>
</dbReference>
<feature type="region of interest" description="Disordered" evidence="5">
    <location>
        <begin position="1"/>
        <end position="20"/>
    </location>
</feature>
<dbReference type="SMART" id="SM00408">
    <property type="entry name" value="IGc2"/>
    <property type="match status" value="5"/>
</dbReference>
<evidence type="ECO:0000259" key="6">
    <source>
        <dbReference type="PROSITE" id="PS50835"/>
    </source>
</evidence>
<dbReference type="CDD" id="cd00096">
    <property type="entry name" value="Ig"/>
    <property type="match status" value="1"/>
</dbReference>
<accession>A0AA47MTU7</accession>
<comment type="caution">
    <text evidence="7">The sequence shown here is derived from an EMBL/GenBank/DDBJ whole genome shotgun (WGS) entry which is preliminary data.</text>
</comment>
<dbReference type="PANTHER" id="PTHR46013">
    <property type="entry name" value="VASCULAR CELL ADHESION MOLECULE 1"/>
    <property type="match status" value="1"/>
</dbReference>
<dbReference type="CDD" id="cd00099">
    <property type="entry name" value="IgV"/>
    <property type="match status" value="1"/>
</dbReference>
<feature type="domain" description="Ig-like" evidence="6">
    <location>
        <begin position="720"/>
        <end position="790"/>
    </location>
</feature>
<dbReference type="SMART" id="SM00409">
    <property type="entry name" value="IG"/>
    <property type="match status" value="10"/>
</dbReference>
<dbReference type="InterPro" id="IPR003598">
    <property type="entry name" value="Ig_sub2"/>
</dbReference>
<evidence type="ECO:0000256" key="5">
    <source>
        <dbReference type="SAM" id="MobiDB-lite"/>
    </source>
</evidence>
<evidence type="ECO:0000256" key="1">
    <source>
        <dbReference type="ARBA" id="ARBA00040106"/>
    </source>
</evidence>
<protein>
    <recommendedName>
        <fullName evidence="1">B-cell receptor CD22</fullName>
    </recommendedName>
    <alternativeName>
        <fullName evidence="2">Sialic acid-binding Ig-like lectin 2</fullName>
    </alternativeName>
</protein>
<gene>
    <name evidence="7" type="primary">HMCN1_1</name>
    <name evidence="7" type="ORF">N1851_014270</name>
</gene>
<dbReference type="Pfam" id="PF24518">
    <property type="entry name" value="Ig_CD22"/>
    <property type="match status" value="2"/>
</dbReference>
<evidence type="ECO:0000313" key="7">
    <source>
        <dbReference type="EMBL" id="KAK0146429.1"/>
    </source>
</evidence>
<dbReference type="InterPro" id="IPR036179">
    <property type="entry name" value="Ig-like_dom_sf"/>
</dbReference>
<dbReference type="InterPro" id="IPR056386">
    <property type="entry name" value="Ig_CD22"/>
</dbReference>
<feature type="domain" description="Ig-like" evidence="6">
    <location>
        <begin position="168"/>
        <end position="252"/>
    </location>
</feature>
<comment type="function">
    <text evidence="3">Most highly expressed siglec (sialic acid-binding immunoglobulin-like lectin) on B-cells that plays a role in various aspects of B-cell biology including differentiation, antigen presentation, and trafficking to bone marrow. Binds to alpha 2,6-linked sialic acid residues of surface molecules such as CD22 itself, CD45 and IgM in a cis configuration. Can also bind to ligands on other cells as an adhesion molecule in a trans configuration. Acts as an inhibitory coreceptor on the surface of B-cells and inhibits B-cell receptor induced signaling, characterized by inhibition of the calcium mobilization and cellular activation. Mechanistically, the immunoreceptor tyrosine-based inhibitory motif domain is phosphorylated by the Src kinase LYN, which in turn leads to the recruitment of the protein tyrosine phosphatase 1/PTPN6, leading to the negative regulation of BCR signaling. If this negative signaling from is of sufficient strength, apoptosis of the B-cell can be induced.</text>
</comment>
<comment type="subunit">
    <text evidence="4">Predominantly monomer of isoform CD22-beta. Also found as heterodimer of isoform CD22-beta and a shorter isoform. Interacts with PTPN6/SHP-1, LYN, SYK, PIK3R1/PIK3R2 and PLCG1 upon phosphorylation. Interacts with GRB2, INPP5D and SHC1 upon phosphorylation. May form a complex with INPP5D/SHIP, GRB2 and SHC1.</text>
</comment>
<evidence type="ECO:0000313" key="8">
    <source>
        <dbReference type="Proteomes" id="UP001174136"/>
    </source>
</evidence>
<dbReference type="PROSITE" id="PS50835">
    <property type="entry name" value="IG_LIKE"/>
    <property type="match status" value="6"/>
</dbReference>
<dbReference type="Pfam" id="PF13927">
    <property type="entry name" value="Ig_3"/>
    <property type="match status" value="2"/>
</dbReference>
<dbReference type="Pfam" id="PF13895">
    <property type="entry name" value="Ig_2"/>
    <property type="match status" value="3"/>
</dbReference>
<feature type="domain" description="Ig-like" evidence="6">
    <location>
        <begin position="462"/>
        <end position="534"/>
    </location>
</feature>
<dbReference type="Proteomes" id="UP001174136">
    <property type="component" value="Unassembled WGS sequence"/>
</dbReference>
<keyword evidence="8" id="KW-1185">Reference proteome</keyword>
<name>A0AA47MTU7_MERPO</name>
<evidence type="ECO:0000256" key="3">
    <source>
        <dbReference type="ARBA" id="ARBA00045430"/>
    </source>
</evidence>
<dbReference type="EMBL" id="JAOPHQ010002577">
    <property type="protein sequence ID" value="KAK0146429.1"/>
    <property type="molecule type" value="Genomic_DNA"/>
</dbReference>
<sequence length="1341" mass="149624">MKCNSTDAPKTTSAAVSTSGEIEEGRSVTLSCSSDANPAANYTWFKVNTDHSSRDMIQGQQLVFGAILSSDSGQYLCKAKNELGTTSDSISINVKYGPKNTSVISSPSGEIEEGRSVNTDHSSRDMIQGQQLVFGAILSSDSGQYLCKAKNEFGTTSDSISINVKYGPKNTSVISSPSGEIEEGRSVTLSCSSDANPAANYTWFKEHEDSVGDSGQNYTITHITSQLGGNYYCQAHNAVGRHNSTFLFIHVTDIITDCGISCWWNRCRLTNHHTPPHHPLDESLPVPVYGNVLPLTNRTAPVTRREPIEERDDLHYASVHISRSKNQEVPLCMAGSRVQSDQTDEGNNDWTVTYTSSNVCSARGSTVYITCTYRYPDKLQYRSSPVETLWFTKGDNKQPVDLLSDTDYAGRVEYTCGEISCYRYNCRGRCTLRIRDLRQSDSAVYKFRFITNQPGGQHTGEPGVTLSVTDPDLQVKVNPSHHSSWVKLKCDSTCGLAGYPAYIWYKNGQSVGGKTTRYYGGYLKSEDSYSCAVEGYEHLHSPLVCKSTPQYTDKIPDLMDLLTTSATVSPSGEIEEGRSVTLSCSSDANPAANYTWFKVNTDQSSRDMIQGQQLVFGAILSSDSGQYLCKAKNELGTTSDSISINVKYGPKNTFVISSPSVEIEEGRSVNTDHSSRDMNQGQQLVFGAILSSDSGQYLCKAKNEFGTTSDSISINVKYGPKNTSVISSPSGEIEEGRSVTLSCSSDANPAANYTWFKEHEDSVGESGQNYTITHITSQLGGNYYCQAHNGVGHHNSTFLFIHVTDTLSLSLDIDFCCRFFISVLFTRRKMVSRKASGLGGRPDAMEESLPVPVYDNVLPLTNRMAPAAQREPIEERDDLHYASVHISRSKNQEVPLCMAGSRVQSDQTDECNDDWTVTYTSSNVCSARGSTVDITCTYRYPEKLQYRSSLWFTKEDNKQPVNLLSDTDYAGRVEYTCGGCKRYNCRGRCTLRIRDLRQSDSAVYKFRFITNQPDPDLQVKVSPSHHSSWVYLTCDSTCGLAGYPAYIWYKNGQSVRGQTTWYYGDYLNSEDSYSCAVEGYEHLHSPLVCKSTPQYTDKIPDVMDLLVIPTCIMNGQTDHVLAAFRLWVPVDRYYTLWKDCGGVRGDRCNRVSYPTRNMCVLRGTSVDISCTYNSYSYNSYQAFIYYIYWFKWRDNQQPWDLQTEYEGRVEYPAEETGRSTLRITDLRDTDSAEYRFTFKSSSHEWKGLRVEVTPVATVTEGQRVTLTCMTSCPLTDKPSYMWYQNNGPVTGPESPENQLVLDPVSPRHAGNYACSVRNYTHLRSPEETLTVQCTMSILHHT</sequence>
<proteinExistence type="predicted"/>
<feature type="domain" description="Ig-like" evidence="6">
    <location>
        <begin position="1250"/>
        <end position="1330"/>
    </location>
</feature>
<evidence type="ECO:0000256" key="4">
    <source>
        <dbReference type="ARBA" id="ARBA00046458"/>
    </source>
</evidence>
<dbReference type="SUPFAM" id="SSF48726">
    <property type="entry name" value="Immunoglobulin"/>
    <property type="match status" value="10"/>
</dbReference>
<dbReference type="InterPro" id="IPR003599">
    <property type="entry name" value="Ig_sub"/>
</dbReference>
<feature type="region of interest" description="Disordered" evidence="5">
    <location>
        <begin position="101"/>
        <end position="122"/>
    </location>
</feature>